<organism evidence="1 2">
    <name type="scientific">Colletotrichum melonis</name>
    <dbReference type="NCBI Taxonomy" id="1209925"/>
    <lineage>
        <taxon>Eukaryota</taxon>
        <taxon>Fungi</taxon>
        <taxon>Dikarya</taxon>
        <taxon>Ascomycota</taxon>
        <taxon>Pezizomycotina</taxon>
        <taxon>Sordariomycetes</taxon>
        <taxon>Hypocreomycetidae</taxon>
        <taxon>Glomerellales</taxon>
        <taxon>Glomerellaceae</taxon>
        <taxon>Colletotrichum</taxon>
        <taxon>Colletotrichum acutatum species complex</taxon>
    </lineage>
</organism>
<dbReference type="AlphaFoldDB" id="A0AAI9UUX1"/>
<sequence>MSLRRDSTERTLQAFYEDSELEFCPLTPRRVLFVIHFLDPTDWMKAFTAVCADRDKI</sequence>
<accession>A0AAI9UUX1</accession>
<gene>
    <name evidence="1" type="ORF">CMEL01_13450</name>
</gene>
<protein>
    <submittedName>
        <fullName evidence="1">Uncharacterized protein</fullName>
    </submittedName>
</protein>
<reference evidence="1 2" key="1">
    <citation type="submission" date="2016-10" db="EMBL/GenBank/DDBJ databases">
        <title>The genome sequence of Colletotrichum fioriniae PJ7.</title>
        <authorList>
            <person name="Baroncelli R."/>
        </authorList>
    </citation>
    <scope>NUCLEOTIDE SEQUENCE [LARGE SCALE GENOMIC DNA]</scope>
    <source>
        <strain evidence="1">Col 31</strain>
    </source>
</reference>
<evidence type="ECO:0000313" key="1">
    <source>
        <dbReference type="EMBL" id="KAK1463381.1"/>
    </source>
</evidence>
<keyword evidence="2" id="KW-1185">Reference proteome</keyword>
<evidence type="ECO:0000313" key="2">
    <source>
        <dbReference type="Proteomes" id="UP001239795"/>
    </source>
</evidence>
<name>A0AAI9UUX1_9PEZI</name>
<dbReference type="EMBL" id="MLGG01000007">
    <property type="protein sequence ID" value="KAK1463381.1"/>
    <property type="molecule type" value="Genomic_DNA"/>
</dbReference>
<dbReference type="Proteomes" id="UP001239795">
    <property type="component" value="Unassembled WGS sequence"/>
</dbReference>
<comment type="caution">
    <text evidence="1">The sequence shown here is derived from an EMBL/GenBank/DDBJ whole genome shotgun (WGS) entry which is preliminary data.</text>
</comment>
<proteinExistence type="predicted"/>